<dbReference type="InterPro" id="IPR016166">
    <property type="entry name" value="FAD-bd_PCMH"/>
</dbReference>
<dbReference type="InterPro" id="IPR036318">
    <property type="entry name" value="FAD-bd_PCMH-like_sf"/>
</dbReference>
<dbReference type="GO" id="GO:0071949">
    <property type="term" value="F:FAD binding"/>
    <property type="evidence" value="ECO:0007669"/>
    <property type="project" value="InterPro"/>
</dbReference>
<evidence type="ECO:0000259" key="2">
    <source>
        <dbReference type="PROSITE" id="PS51387"/>
    </source>
</evidence>
<dbReference type="PROSITE" id="PS51387">
    <property type="entry name" value="FAD_PCMH"/>
    <property type="match status" value="1"/>
</dbReference>
<comment type="similarity">
    <text evidence="1">Belongs to the FAD-binding oxidoreductase/transferase type 4 family.</text>
</comment>
<evidence type="ECO:0000256" key="1">
    <source>
        <dbReference type="ARBA" id="ARBA00008000"/>
    </source>
</evidence>
<feature type="non-terminal residue" evidence="3">
    <location>
        <position position="190"/>
    </location>
</feature>
<evidence type="ECO:0000313" key="3">
    <source>
        <dbReference type="EMBL" id="SVB14421.1"/>
    </source>
</evidence>
<dbReference type="SUPFAM" id="SSF56176">
    <property type="entry name" value="FAD-binding/transporter-associated domain-like"/>
    <property type="match status" value="1"/>
</dbReference>
<dbReference type="Pfam" id="PF01565">
    <property type="entry name" value="FAD_binding_4"/>
    <property type="match status" value="1"/>
</dbReference>
<dbReference type="InterPro" id="IPR016169">
    <property type="entry name" value="FAD-bd_PCMH_sub2"/>
</dbReference>
<reference evidence="3" key="1">
    <citation type="submission" date="2018-05" db="EMBL/GenBank/DDBJ databases">
        <authorList>
            <person name="Lanie J.A."/>
            <person name="Ng W.-L."/>
            <person name="Kazmierczak K.M."/>
            <person name="Andrzejewski T.M."/>
            <person name="Davidsen T.M."/>
            <person name="Wayne K.J."/>
            <person name="Tettelin H."/>
            <person name="Glass J.I."/>
            <person name="Rusch D."/>
            <person name="Podicherti R."/>
            <person name="Tsui H.-C.T."/>
            <person name="Winkler M.E."/>
        </authorList>
    </citation>
    <scope>NUCLEOTIDE SEQUENCE</scope>
</reference>
<dbReference type="Gene3D" id="3.30.465.10">
    <property type="match status" value="1"/>
</dbReference>
<name>A0A382BLK9_9ZZZZ</name>
<sequence length="190" mass="20939">MYRLIPEAVVRPKDEQEVRSLLEYGRSSSTPITFRTAGTSLSGQSITTGIIAEVLYDWQKFKILENGDAIWCQPGVNGAVANKILAPYQRRIGPDPASINAARIGGIVSNNSSGMVCGTEFNAYHTLKDVEFILPNGNGYNTSKPGEKENFLQNEPDLAMGLLKIKTEIESNSSWIGKIREKYRIKNTIG</sequence>
<dbReference type="GO" id="GO:1903457">
    <property type="term" value="P:lactate catabolic process"/>
    <property type="evidence" value="ECO:0007669"/>
    <property type="project" value="TreeGrafter"/>
</dbReference>
<dbReference type="PANTHER" id="PTHR11748">
    <property type="entry name" value="D-LACTATE DEHYDROGENASE"/>
    <property type="match status" value="1"/>
</dbReference>
<proteinExistence type="inferred from homology"/>
<organism evidence="3">
    <name type="scientific">marine metagenome</name>
    <dbReference type="NCBI Taxonomy" id="408172"/>
    <lineage>
        <taxon>unclassified sequences</taxon>
        <taxon>metagenomes</taxon>
        <taxon>ecological metagenomes</taxon>
    </lineage>
</organism>
<dbReference type="EMBL" id="UINC01030285">
    <property type="protein sequence ID" value="SVB14421.1"/>
    <property type="molecule type" value="Genomic_DNA"/>
</dbReference>
<dbReference type="PANTHER" id="PTHR11748:SF111">
    <property type="entry name" value="D-LACTATE DEHYDROGENASE, MITOCHONDRIAL-RELATED"/>
    <property type="match status" value="1"/>
</dbReference>
<dbReference type="AlphaFoldDB" id="A0A382BLK9"/>
<gene>
    <name evidence="3" type="ORF">METZ01_LOCUS167275</name>
</gene>
<protein>
    <recommendedName>
        <fullName evidence="2">FAD-binding PCMH-type domain-containing protein</fullName>
    </recommendedName>
</protein>
<dbReference type="InterPro" id="IPR006094">
    <property type="entry name" value="Oxid_FAD_bind_N"/>
</dbReference>
<dbReference type="GO" id="GO:0004458">
    <property type="term" value="F:D-lactate dehydrogenase (cytochrome) activity"/>
    <property type="evidence" value="ECO:0007669"/>
    <property type="project" value="TreeGrafter"/>
</dbReference>
<accession>A0A382BLK9</accession>
<feature type="domain" description="FAD-binding PCMH-type" evidence="2">
    <location>
        <begin position="2"/>
        <end position="176"/>
    </location>
</feature>
<dbReference type="GO" id="GO:0008720">
    <property type="term" value="F:D-lactate dehydrogenase (NAD+) activity"/>
    <property type="evidence" value="ECO:0007669"/>
    <property type="project" value="TreeGrafter"/>
</dbReference>